<dbReference type="Proteomes" id="UP000830434">
    <property type="component" value="Chromosome"/>
</dbReference>
<sequence>MTDERNLDLDRRSFLKHSAVGAFGIGGVANSLTAGARAQDGDGQGGDDGGSDPETSFYGRRMVFPYPERLNADLRQQIIIMTDQKDQRPDQLKGVDQNEVDQCNFGEEWPPQNLNVWEGIIVDWKNAGRTIGFYGRNPTVEATQLVERNTIFVDALPTDIPLGTPFVVSRTDRCPGDLIGVEAIKVPGIEVQTGPGESTGESTGNN</sequence>
<dbReference type="GeneID" id="72188861"/>
<evidence type="ECO:0000313" key="3">
    <source>
        <dbReference type="Proteomes" id="UP000830434"/>
    </source>
</evidence>
<name>A0A8U0IK66_9EURY</name>
<dbReference type="AlphaFoldDB" id="A0A8U0IK66"/>
<proteinExistence type="predicted"/>
<reference evidence="2" key="1">
    <citation type="submission" date="2022-04" db="EMBL/GenBank/DDBJ databases">
        <title>Diverse halophilic archaea isolated from saline environments.</title>
        <authorList>
            <person name="Cui H.-L."/>
        </authorList>
    </citation>
    <scope>NUCLEOTIDE SEQUENCE</scope>
    <source>
        <strain evidence="2">XZYJT40</strain>
    </source>
</reference>
<evidence type="ECO:0008006" key="4">
    <source>
        <dbReference type="Google" id="ProtNLM"/>
    </source>
</evidence>
<dbReference type="EMBL" id="CP096658">
    <property type="protein sequence ID" value="UPW01148.1"/>
    <property type="molecule type" value="Genomic_DNA"/>
</dbReference>
<evidence type="ECO:0000313" key="2">
    <source>
        <dbReference type="EMBL" id="UPW01148.1"/>
    </source>
</evidence>
<protein>
    <recommendedName>
        <fullName evidence="4">Twin-arginine translocation signal domain-containing protein</fullName>
    </recommendedName>
</protein>
<gene>
    <name evidence="2" type="ORF">M0R88_03360</name>
</gene>
<accession>A0A8U0IK66</accession>
<dbReference type="RefSeq" id="WP_248655553.1">
    <property type="nucleotide sequence ID" value="NZ_CP096658.1"/>
</dbReference>
<dbReference type="KEGG" id="haxz:M0R88_03360"/>
<dbReference type="PROSITE" id="PS51318">
    <property type="entry name" value="TAT"/>
    <property type="match status" value="1"/>
</dbReference>
<dbReference type="InterPro" id="IPR006311">
    <property type="entry name" value="TAT_signal"/>
</dbReference>
<evidence type="ECO:0000256" key="1">
    <source>
        <dbReference type="SAM" id="MobiDB-lite"/>
    </source>
</evidence>
<keyword evidence="3" id="KW-1185">Reference proteome</keyword>
<feature type="region of interest" description="Disordered" evidence="1">
    <location>
        <begin position="36"/>
        <end position="58"/>
    </location>
</feature>
<organism evidence="2 3">
    <name type="scientific">Halorussus gelatinilyticus</name>
    <dbReference type="NCBI Taxonomy" id="2937524"/>
    <lineage>
        <taxon>Archaea</taxon>
        <taxon>Methanobacteriati</taxon>
        <taxon>Methanobacteriota</taxon>
        <taxon>Stenosarchaea group</taxon>
        <taxon>Halobacteria</taxon>
        <taxon>Halobacteriales</taxon>
        <taxon>Haladaptataceae</taxon>
        <taxon>Halorussus</taxon>
    </lineage>
</organism>